<sequence length="216" mass="24162">MSEYSTDTATTAQPRTERGLERVIFFSDAVVAIAITLIVLPLVDSAREVEHSTTSKFLSDNIYTLIAAAVTFAVIGVFWRDHHRLFERATGYTPLLVRTNMLWLLGIVALPLATVLDEFTHRDRLALGIYLGVIVFTMVMLRLEELLLYRANLLSDPHRATSAELVTRWLQVAAAFVALIIAVTWPEIGLWALLLLAVTGPLETFLQQRIRTNLAS</sequence>
<keyword evidence="3" id="KW-0813">Transport</keyword>
<dbReference type="PANTHER" id="PTHR31462:SF5">
    <property type="entry name" value="ENDOSOMAL_LYSOSOMAL PROTON CHANNEL TMEM175"/>
    <property type="match status" value="1"/>
</dbReference>
<keyword evidence="7" id="KW-0630">Potassium</keyword>
<dbReference type="InterPro" id="IPR010617">
    <property type="entry name" value="TMEM175-like"/>
</dbReference>
<evidence type="ECO:0000256" key="1">
    <source>
        <dbReference type="ARBA" id="ARBA00004141"/>
    </source>
</evidence>
<evidence type="ECO:0000256" key="12">
    <source>
        <dbReference type="ARBA" id="ARBA00034430"/>
    </source>
</evidence>
<dbReference type="EMBL" id="JBIAQY010000009">
    <property type="protein sequence ID" value="MFF3571143.1"/>
    <property type="molecule type" value="Genomic_DNA"/>
</dbReference>
<keyword evidence="4" id="KW-0633">Potassium transport</keyword>
<keyword evidence="9" id="KW-0406">Ion transport</keyword>
<keyword evidence="5 13" id="KW-0812">Transmembrane</keyword>
<evidence type="ECO:0000313" key="14">
    <source>
        <dbReference type="EMBL" id="MFF3571143.1"/>
    </source>
</evidence>
<keyword evidence="10 13" id="KW-0472">Membrane</keyword>
<accession>A0ABW6S4C8</accession>
<evidence type="ECO:0000256" key="9">
    <source>
        <dbReference type="ARBA" id="ARBA00023065"/>
    </source>
</evidence>
<keyword evidence="11" id="KW-0407">Ion channel</keyword>
<proteinExistence type="inferred from homology"/>
<evidence type="ECO:0000256" key="2">
    <source>
        <dbReference type="ARBA" id="ARBA00006920"/>
    </source>
</evidence>
<comment type="subcellular location">
    <subcellularLocation>
        <location evidence="1">Membrane</location>
        <topology evidence="1">Multi-pass membrane protein</topology>
    </subcellularLocation>
</comment>
<keyword evidence="15" id="KW-1185">Reference proteome</keyword>
<evidence type="ECO:0000256" key="10">
    <source>
        <dbReference type="ARBA" id="ARBA00023136"/>
    </source>
</evidence>
<comment type="catalytic activity">
    <reaction evidence="12">
        <text>K(+)(in) = K(+)(out)</text>
        <dbReference type="Rhea" id="RHEA:29463"/>
        <dbReference type="ChEBI" id="CHEBI:29103"/>
    </reaction>
</comment>
<name>A0ABW6S4C8_9NOCA</name>
<dbReference type="PANTHER" id="PTHR31462">
    <property type="entry name" value="ENDOSOMAL/LYSOSOMAL POTASSIUM CHANNEL TMEM175"/>
    <property type="match status" value="1"/>
</dbReference>
<feature type="transmembrane region" description="Helical" evidence="13">
    <location>
        <begin position="165"/>
        <end position="182"/>
    </location>
</feature>
<protein>
    <submittedName>
        <fullName evidence="14">TMEM175 family protein</fullName>
    </submittedName>
</protein>
<feature type="transmembrane region" description="Helical" evidence="13">
    <location>
        <begin position="125"/>
        <end position="144"/>
    </location>
</feature>
<evidence type="ECO:0000256" key="13">
    <source>
        <dbReference type="SAM" id="Phobius"/>
    </source>
</evidence>
<evidence type="ECO:0000256" key="3">
    <source>
        <dbReference type="ARBA" id="ARBA00022448"/>
    </source>
</evidence>
<gene>
    <name evidence="14" type="ORF">ACFYXQ_25520</name>
</gene>
<feature type="transmembrane region" description="Helical" evidence="13">
    <location>
        <begin position="62"/>
        <end position="79"/>
    </location>
</feature>
<evidence type="ECO:0000313" key="15">
    <source>
        <dbReference type="Proteomes" id="UP001601992"/>
    </source>
</evidence>
<feature type="transmembrane region" description="Helical" evidence="13">
    <location>
        <begin position="23"/>
        <end position="42"/>
    </location>
</feature>
<dbReference type="Pfam" id="PF06736">
    <property type="entry name" value="TMEM175"/>
    <property type="match status" value="1"/>
</dbReference>
<feature type="transmembrane region" description="Helical" evidence="13">
    <location>
        <begin position="91"/>
        <end position="113"/>
    </location>
</feature>
<comment type="caution">
    <text evidence="14">The sequence shown here is derived from an EMBL/GenBank/DDBJ whole genome shotgun (WGS) entry which is preliminary data.</text>
</comment>
<dbReference type="RefSeq" id="WP_063713053.1">
    <property type="nucleotide sequence ID" value="NZ_JBIAQY010000009.1"/>
</dbReference>
<evidence type="ECO:0000256" key="5">
    <source>
        <dbReference type="ARBA" id="ARBA00022692"/>
    </source>
</evidence>
<dbReference type="Proteomes" id="UP001601992">
    <property type="component" value="Unassembled WGS sequence"/>
</dbReference>
<keyword evidence="8 13" id="KW-1133">Transmembrane helix</keyword>
<comment type="similarity">
    <text evidence="2">Belongs to the TMEM175 family.</text>
</comment>
<organism evidence="14 15">
    <name type="scientific">Nocardia jiangxiensis</name>
    <dbReference type="NCBI Taxonomy" id="282685"/>
    <lineage>
        <taxon>Bacteria</taxon>
        <taxon>Bacillati</taxon>
        <taxon>Actinomycetota</taxon>
        <taxon>Actinomycetes</taxon>
        <taxon>Mycobacteriales</taxon>
        <taxon>Nocardiaceae</taxon>
        <taxon>Nocardia</taxon>
    </lineage>
</organism>
<evidence type="ECO:0000256" key="11">
    <source>
        <dbReference type="ARBA" id="ARBA00023303"/>
    </source>
</evidence>
<evidence type="ECO:0000256" key="6">
    <source>
        <dbReference type="ARBA" id="ARBA00022826"/>
    </source>
</evidence>
<evidence type="ECO:0000256" key="8">
    <source>
        <dbReference type="ARBA" id="ARBA00022989"/>
    </source>
</evidence>
<evidence type="ECO:0000256" key="7">
    <source>
        <dbReference type="ARBA" id="ARBA00022958"/>
    </source>
</evidence>
<reference evidence="14 15" key="1">
    <citation type="submission" date="2024-10" db="EMBL/GenBank/DDBJ databases">
        <title>The Natural Products Discovery Center: Release of the First 8490 Sequenced Strains for Exploring Actinobacteria Biosynthetic Diversity.</title>
        <authorList>
            <person name="Kalkreuter E."/>
            <person name="Kautsar S.A."/>
            <person name="Yang D."/>
            <person name="Bader C.D."/>
            <person name="Teijaro C.N."/>
            <person name="Fluegel L."/>
            <person name="Davis C.M."/>
            <person name="Simpson J.R."/>
            <person name="Lauterbach L."/>
            <person name="Steele A.D."/>
            <person name="Gui C."/>
            <person name="Meng S."/>
            <person name="Li G."/>
            <person name="Viehrig K."/>
            <person name="Ye F."/>
            <person name="Su P."/>
            <person name="Kiefer A.F."/>
            <person name="Nichols A."/>
            <person name="Cepeda A.J."/>
            <person name="Yan W."/>
            <person name="Fan B."/>
            <person name="Jiang Y."/>
            <person name="Adhikari A."/>
            <person name="Zheng C.-J."/>
            <person name="Schuster L."/>
            <person name="Cowan T.M."/>
            <person name="Smanski M.J."/>
            <person name="Chevrette M.G."/>
            <person name="De Carvalho L.P.S."/>
            <person name="Shen B."/>
        </authorList>
    </citation>
    <scope>NUCLEOTIDE SEQUENCE [LARGE SCALE GENOMIC DNA]</scope>
    <source>
        <strain evidence="14 15">NPDC002593</strain>
    </source>
</reference>
<evidence type="ECO:0000256" key="4">
    <source>
        <dbReference type="ARBA" id="ARBA00022538"/>
    </source>
</evidence>
<keyword evidence="6" id="KW-0631">Potassium channel</keyword>